<dbReference type="Pfam" id="PF09409">
    <property type="entry name" value="PUB"/>
    <property type="match status" value="1"/>
</dbReference>
<feature type="region of interest" description="Disordered" evidence="1">
    <location>
        <begin position="22"/>
        <end position="64"/>
    </location>
</feature>
<feature type="compositionally biased region" description="Polar residues" evidence="1">
    <location>
        <begin position="52"/>
        <end position="62"/>
    </location>
</feature>
<feature type="domain" description="UBX" evidence="2">
    <location>
        <begin position="333"/>
        <end position="408"/>
    </location>
</feature>
<dbReference type="InterPro" id="IPR036339">
    <property type="entry name" value="PUB-like_dom_sf"/>
</dbReference>
<dbReference type="InterPro" id="IPR018997">
    <property type="entry name" value="PUB_domain"/>
</dbReference>
<dbReference type="AlphaFoldDB" id="A0A7R9KDD1"/>
<dbReference type="PANTHER" id="PTHR23153:SF38">
    <property type="entry name" value="UBX DOMAIN-CONTAINING PROTEIN 6"/>
    <property type="match status" value="1"/>
</dbReference>
<dbReference type="CDD" id="cd01767">
    <property type="entry name" value="UBX"/>
    <property type="match status" value="1"/>
</dbReference>
<dbReference type="Gene3D" id="1.20.58.2190">
    <property type="match status" value="1"/>
</dbReference>
<protein>
    <recommendedName>
        <fullName evidence="2">UBX domain-containing protein</fullName>
    </recommendedName>
</protein>
<dbReference type="InterPro" id="IPR001012">
    <property type="entry name" value="UBX_dom"/>
</dbReference>
<dbReference type="GO" id="GO:0005737">
    <property type="term" value="C:cytoplasm"/>
    <property type="evidence" value="ECO:0007669"/>
    <property type="project" value="TreeGrafter"/>
</dbReference>
<dbReference type="Pfam" id="PF00789">
    <property type="entry name" value="UBX"/>
    <property type="match status" value="1"/>
</dbReference>
<dbReference type="Proteomes" id="UP000759131">
    <property type="component" value="Unassembled WGS sequence"/>
</dbReference>
<dbReference type="PANTHER" id="PTHR23153">
    <property type="entry name" value="UBX-RELATED"/>
    <property type="match status" value="1"/>
</dbReference>
<dbReference type="OrthoDB" id="49605at2759"/>
<evidence type="ECO:0000313" key="3">
    <source>
        <dbReference type="EMBL" id="CAD7620592.1"/>
    </source>
</evidence>
<feature type="compositionally biased region" description="Low complexity" evidence="1">
    <location>
        <begin position="30"/>
        <end position="51"/>
    </location>
</feature>
<organism evidence="3">
    <name type="scientific">Medioppia subpectinata</name>
    <dbReference type="NCBI Taxonomy" id="1979941"/>
    <lineage>
        <taxon>Eukaryota</taxon>
        <taxon>Metazoa</taxon>
        <taxon>Ecdysozoa</taxon>
        <taxon>Arthropoda</taxon>
        <taxon>Chelicerata</taxon>
        <taxon>Arachnida</taxon>
        <taxon>Acari</taxon>
        <taxon>Acariformes</taxon>
        <taxon>Sarcoptiformes</taxon>
        <taxon>Oribatida</taxon>
        <taxon>Brachypylina</taxon>
        <taxon>Oppioidea</taxon>
        <taxon>Oppiidae</taxon>
        <taxon>Medioppia</taxon>
    </lineage>
</organism>
<evidence type="ECO:0000259" key="2">
    <source>
        <dbReference type="PROSITE" id="PS50033"/>
    </source>
</evidence>
<gene>
    <name evidence="3" type="ORF">OSB1V03_LOCUS1073</name>
</gene>
<dbReference type="Gene3D" id="3.10.20.90">
    <property type="entry name" value="Phosphatidylinositol 3-kinase Catalytic Subunit, Chain A, domain 1"/>
    <property type="match status" value="1"/>
</dbReference>
<name>A0A7R9KDD1_9ACAR</name>
<keyword evidence="4" id="KW-1185">Reference proteome</keyword>
<reference evidence="3" key="1">
    <citation type="submission" date="2020-11" db="EMBL/GenBank/DDBJ databases">
        <authorList>
            <person name="Tran Van P."/>
        </authorList>
    </citation>
    <scope>NUCLEOTIDE SEQUENCE</scope>
</reference>
<evidence type="ECO:0000313" key="4">
    <source>
        <dbReference type="Proteomes" id="UP000759131"/>
    </source>
</evidence>
<sequence>MANAIKDFFKKKKLDAKFMGVGSGHRLADSTSSSTSGTTSSASNSNINQTNAKNPKNMTTQKAAEAAIERIQRQQSTNKSNTLENILQEERQKISEEYRMKEKAECLVKEEEKLDKKYKDFDANQRFSCPTIELNESLIMEELLEQILDFIQTNFADDLTLMSVLTLINCNSSPNEESEHRVEECIKTLDKVVSNLENSSPDERQKFSKIRKSKIEKKVLELKGGLEFLVSIGFEVDSTDEWLVFSDETPDIRDQMSYYRDVLNSAQKFPLILDRQTVRLESNQKTQNQDLSQDFFRLSTDEVVREMQTLTDKRETEETLRTKAMRETKKRNINSKFSRLRFRFANGVQIEATFGSNETLVDVKNWLLERMESDKEFNLKCVHEVFTQQHSNQTLKALNLVPTAALLIVSKDD</sequence>
<dbReference type="InterPro" id="IPR029071">
    <property type="entry name" value="Ubiquitin-like_domsf"/>
</dbReference>
<dbReference type="SUPFAM" id="SSF143503">
    <property type="entry name" value="PUG domain-like"/>
    <property type="match status" value="1"/>
</dbReference>
<accession>A0A7R9KDD1</accession>
<proteinExistence type="predicted"/>
<evidence type="ECO:0000256" key="1">
    <source>
        <dbReference type="SAM" id="MobiDB-lite"/>
    </source>
</evidence>
<dbReference type="EMBL" id="CAJPIZ010000283">
    <property type="protein sequence ID" value="CAG2101022.1"/>
    <property type="molecule type" value="Genomic_DNA"/>
</dbReference>
<dbReference type="SUPFAM" id="SSF54236">
    <property type="entry name" value="Ubiquitin-like"/>
    <property type="match status" value="1"/>
</dbReference>
<dbReference type="EMBL" id="OC854858">
    <property type="protein sequence ID" value="CAD7620592.1"/>
    <property type="molecule type" value="Genomic_DNA"/>
</dbReference>
<dbReference type="PROSITE" id="PS50033">
    <property type="entry name" value="UBX"/>
    <property type="match status" value="1"/>
</dbReference>